<dbReference type="AlphaFoldDB" id="G0NKU9"/>
<dbReference type="HOGENOM" id="CLU_712179_0_0_1"/>
<organism evidence="3">
    <name type="scientific">Caenorhabditis brenneri</name>
    <name type="common">Nematode worm</name>
    <dbReference type="NCBI Taxonomy" id="135651"/>
    <lineage>
        <taxon>Eukaryota</taxon>
        <taxon>Metazoa</taxon>
        <taxon>Ecdysozoa</taxon>
        <taxon>Nematoda</taxon>
        <taxon>Chromadorea</taxon>
        <taxon>Rhabditida</taxon>
        <taxon>Rhabditina</taxon>
        <taxon>Rhabditomorpha</taxon>
        <taxon>Rhabditoidea</taxon>
        <taxon>Rhabditidae</taxon>
        <taxon>Peloderinae</taxon>
        <taxon>Caenorhabditis</taxon>
    </lineage>
</organism>
<keyword evidence="3" id="KW-1185">Reference proteome</keyword>
<dbReference type="EMBL" id="GL379902">
    <property type="protein sequence ID" value="EGT33115.1"/>
    <property type="molecule type" value="Genomic_DNA"/>
</dbReference>
<feature type="domain" description="Sdz-33 F-box" evidence="1">
    <location>
        <begin position="235"/>
        <end position="290"/>
    </location>
</feature>
<protein>
    <recommendedName>
        <fullName evidence="1">Sdz-33 F-box domain-containing protein</fullName>
    </recommendedName>
</protein>
<dbReference type="Pfam" id="PF07735">
    <property type="entry name" value="FBA_2"/>
    <property type="match status" value="1"/>
</dbReference>
<dbReference type="InterPro" id="IPR012885">
    <property type="entry name" value="F-box_Sdz-33"/>
</dbReference>
<dbReference type="PANTHER" id="PTHR21503">
    <property type="entry name" value="F-BOX-CONTAINING HYPOTHETICAL PROTEIN C.ELEGANS"/>
    <property type="match status" value="1"/>
</dbReference>
<name>G0NKU9_CAEBE</name>
<accession>G0NKU9</accession>
<reference evidence="3" key="1">
    <citation type="submission" date="2011-07" db="EMBL/GenBank/DDBJ databases">
        <authorList>
            <consortium name="Caenorhabditis brenneri Sequencing and Analysis Consortium"/>
            <person name="Wilson R.K."/>
        </authorList>
    </citation>
    <scope>NUCLEOTIDE SEQUENCE [LARGE SCALE GENOMIC DNA]</scope>
    <source>
        <strain evidence="3">PB2801</strain>
    </source>
</reference>
<dbReference type="Proteomes" id="UP000008068">
    <property type="component" value="Unassembled WGS sequence"/>
</dbReference>
<dbReference type="eggNOG" id="ENOG502TH8X">
    <property type="taxonomic scope" value="Eukaryota"/>
</dbReference>
<sequence length="388" mass="45113">MMSFLDLIRLSGCNLRLQRAVSLITTIQYFNTVHFKQKQKMTCVDILELLYLRKLQNFTQFVHSINISTTLIISTNPGIEIRHSHFAQQEIVWLIGVGLPNEFPPTGKMSFKTSTSRHYIPIAKPTSNSLCTVWTDLVDGSGFLVSWFLKTFETGFDNLRVSKGNGMDCTTQLWSLIPYIKNHKFENCEITEPFRPFLDSNLKHIIDNVSVKNELKIIGFRELPFHNFRAYETRSLVIDRAKWFSIENLRLATNCVFIELLDSCLNEMDLNRFLKEWKSDAFPNLKCLKIRKPYLDLFGATFGINTVKERLHGFYKLPGTDSINIQNGTTIANDSESTFATFMLTAETGQLSRDKIFQMVVWPDFHRNDWSSLIHARQRLRRNNRRFI</sequence>
<evidence type="ECO:0000313" key="2">
    <source>
        <dbReference type="EMBL" id="EGT33115.1"/>
    </source>
</evidence>
<evidence type="ECO:0000259" key="1">
    <source>
        <dbReference type="Pfam" id="PF07735"/>
    </source>
</evidence>
<dbReference type="InParanoid" id="G0NKU9"/>
<gene>
    <name evidence="2" type="ORF">CAEBREN_17724</name>
</gene>
<dbReference type="PANTHER" id="PTHR21503:SF52">
    <property type="entry name" value="F-BOX DOMAIN-CONTAINING PROTEIN"/>
    <property type="match status" value="1"/>
</dbReference>
<evidence type="ECO:0000313" key="3">
    <source>
        <dbReference type="Proteomes" id="UP000008068"/>
    </source>
</evidence>
<proteinExistence type="predicted"/>